<name>A0A6G0VUT0_APHCR</name>
<feature type="region of interest" description="Disordered" evidence="1">
    <location>
        <begin position="55"/>
        <end position="81"/>
    </location>
</feature>
<dbReference type="Pfam" id="PF13650">
    <property type="entry name" value="Asp_protease_2"/>
    <property type="match status" value="1"/>
</dbReference>
<dbReference type="OrthoDB" id="6628962at2759"/>
<dbReference type="Proteomes" id="UP000478052">
    <property type="component" value="Unassembled WGS sequence"/>
</dbReference>
<gene>
    <name evidence="2" type="ORF">FWK35_00033861</name>
</gene>
<dbReference type="AlphaFoldDB" id="A0A6G0VUT0"/>
<dbReference type="Gene3D" id="2.40.70.10">
    <property type="entry name" value="Acid Proteases"/>
    <property type="match status" value="1"/>
</dbReference>
<feature type="compositionally biased region" description="Basic and acidic residues" evidence="1">
    <location>
        <begin position="69"/>
        <end position="78"/>
    </location>
</feature>
<feature type="non-terminal residue" evidence="2">
    <location>
        <position position="258"/>
    </location>
</feature>
<dbReference type="EMBL" id="VUJU01012618">
    <property type="protein sequence ID" value="KAF0707246.1"/>
    <property type="molecule type" value="Genomic_DNA"/>
</dbReference>
<protein>
    <submittedName>
        <fullName evidence="2">DUF1758 domain-containing protein</fullName>
    </submittedName>
</protein>
<evidence type="ECO:0000313" key="3">
    <source>
        <dbReference type="Proteomes" id="UP000478052"/>
    </source>
</evidence>
<dbReference type="CDD" id="cd00303">
    <property type="entry name" value="retropepsin_like"/>
    <property type="match status" value="1"/>
</dbReference>
<evidence type="ECO:0000313" key="2">
    <source>
        <dbReference type="EMBL" id="KAF0707246.1"/>
    </source>
</evidence>
<sequence length="258" mass="29067">HTIYRCPSFLGLAIADRIKRITELKLCKICKRSHEEERCQSRRCTIRARPHNGLLKPTKQTSSHTNAVVDRDDGKEGENSNNTAVSVSACAYRKNNNTQIVLSTTTVYVYNVNIFYFFYRKPIQYRVLLDSGSQHNFITEALAQYLRLKRTKTSCAVDVVGTNESSHTASHIVNTTIKSRITDYLSNLDFFILPKLTTILLAPNLKIPAGLAMADPEFGKPQVIDMILGAEIIFDLINKEQIRPMAHGPVDTTRVTPI</sequence>
<comment type="caution">
    <text evidence="2">The sequence shown here is derived from an EMBL/GenBank/DDBJ whole genome shotgun (WGS) entry which is preliminary data.</text>
</comment>
<feature type="non-terminal residue" evidence="2">
    <location>
        <position position="1"/>
    </location>
</feature>
<proteinExistence type="predicted"/>
<organism evidence="2 3">
    <name type="scientific">Aphis craccivora</name>
    <name type="common">Cowpea aphid</name>
    <dbReference type="NCBI Taxonomy" id="307492"/>
    <lineage>
        <taxon>Eukaryota</taxon>
        <taxon>Metazoa</taxon>
        <taxon>Ecdysozoa</taxon>
        <taxon>Arthropoda</taxon>
        <taxon>Hexapoda</taxon>
        <taxon>Insecta</taxon>
        <taxon>Pterygota</taxon>
        <taxon>Neoptera</taxon>
        <taxon>Paraneoptera</taxon>
        <taxon>Hemiptera</taxon>
        <taxon>Sternorrhyncha</taxon>
        <taxon>Aphidomorpha</taxon>
        <taxon>Aphidoidea</taxon>
        <taxon>Aphididae</taxon>
        <taxon>Aphidini</taxon>
        <taxon>Aphis</taxon>
        <taxon>Aphis</taxon>
    </lineage>
</organism>
<reference evidence="2 3" key="1">
    <citation type="submission" date="2019-08" db="EMBL/GenBank/DDBJ databases">
        <title>Whole genome of Aphis craccivora.</title>
        <authorList>
            <person name="Voronova N.V."/>
            <person name="Shulinski R.S."/>
            <person name="Bandarenka Y.V."/>
            <person name="Zhorov D.G."/>
            <person name="Warner D."/>
        </authorList>
    </citation>
    <scope>NUCLEOTIDE SEQUENCE [LARGE SCALE GENOMIC DNA]</scope>
    <source>
        <strain evidence="2">180601</strain>
        <tissue evidence="2">Whole Body</tissue>
    </source>
</reference>
<accession>A0A6G0VUT0</accession>
<dbReference type="InterPro" id="IPR021109">
    <property type="entry name" value="Peptidase_aspartic_dom_sf"/>
</dbReference>
<evidence type="ECO:0000256" key="1">
    <source>
        <dbReference type="SAM" id="MobiDB-lite"/>
    </source>
</evidence>
<keyword evidence="3" id="KW-1185">Reference proteome</keyword>